<dbReference type="Gene3D" id="3.40.50.300">
    <property type="entry name" value="P-loop containing nucleotide triphosphate hydrolases"/>
    <property type="match status" value="1"/>
</dbReference>
<evidence type="ECO:0000313" key="3">
    <source>
        <dbReference type="Proteomes" id="UP000770785"/>
    </source>
</evidence>
<keyword evidence="3" id="KW-1185">Reference proteome</keyword>
<evidence type="ECO:0000313" key="2">
    <source>
        <dbReference type="EMBL" id="NJC25373.1"/>
    </source>
</evidence>
<organism evidence="2 3">
    <name type="scientific">Neolewinella antarctica</name>
    <dbReference type="NCBI Taxonomy" id="442734"/>
    <lineage>
        <taxon>Bacteria</taxon>
        <taxon>Pseudomonadati</taxon>
        <taxon>Bacteroidota</taxon>
        <taxon>Saprospiria</taxon>
        <taxon>Saprospirales</taxon>
        <taxon>Lewinellaceae</taxon>
        <taxon>Neolewinella</taxon>
    </lineage>
</organism>
<dbReference type="PANTHER" id="PTHR32204">
    <property type="entry name" value="ATPASE RAVA"/>
    <property type="match status" value="1"/>
</dbReference>
<dbReference type="SMART" id="SM00382">
    <property type="entry name" value="AAA"/>
    <property type="match status" value="1"/>
</dbReference>
<dbReference type="InterPro" id="IPR041538">
    <property type="entry name" value="RavA-like_AAA_lid"/>
</dbReference>
<dbReference type="PRINTS" id="PR00300">
    <property type="entry name" value="CLPPROTEASEA"/>
</dbReference>
<dbReference type="SUPFAM" id="SSF52540">
    <property type="entry name" value="P-loop containing nucleoside triphosphate hydrolases"/>
    <property type="match status" value="1"/>
</dbReference>
<evidence type="ECO:0000259" key="1">
    <source>
        <dbReference type="SMART" id="SM00382"/>
    </source>
</evidence>
<dbReference type="Pfam" id="PF17868">
    <property type="entry name" value="AAA_lid_8"/>
    <property type="match status" value="1"/>
</dbReference>
<gene>
    <name evidence="2" type="ORF">GGR27_000854</name>
</gene>
<dbReference type="InterPro" id="IPR003593">
    <property type="entry name" value="AAA+_ATPase"/>
</dbReference>
<reference evidence="2 3" key="1">
    <citation type="submission" date="2020-03" db="EMBL/GenBank/DDBJ databases">
        <title>Genomic Encyclopedia of Type Strains, Phase IV (KMG-IV): sequencing the most valuable type-strain genomes for metagenomic binning, comparative biology and taxonomic classification.</title>
        <authorList>
            <person name="Goeker M."/>
        </authorList>
    </citation>
    <scope>NUCLEOTIDE SEQUENCE [LARGE SCALE GENOMIC DNA]</scope>
    <source>
        <strain evidence="2 3">DSM 105096</strain>
    </source>
</reference>
<feature type="domain" description="AAA+ ATPase" evidence="1">
    <location>
        <begin position="45"/>
        <end position="188"/>
    </location>
</feature>
<dbReference type="Proteomes" id="UP000770785">
    <property type="component" value="Unassembled WGS sequence"/>
</dbReference>
<comment type="caution">
    <text evidence="2">The sequence shown here is derived from an EMBL/GenBank/DDBJ whole genome shotgun (WGS) entry which is preliminary data.</text>
</comment>
<dbReference type="Pfam" id="PF20030">
    <property type="entry name" value="bpMoxR"/>
    <property type="match status" value="1"/>
</dbReference>
<dbReference type="RefSeq" id="WP_168036127.1">
    <property type="nucleotide sequence ID" value="NZ_JAATJH010000001.1"/>
</dbReference>
<keyword evidence="2" id="KW-0378">Hydrolase</keyword>
<dbReference type="CDD" id="cd00009">
    <property type="entry name" value="AAA"/>
    <property type="match status" value="1"/>
</dbReference>
<dbReference type="InterPro" id="IPR045427">
    <property type="entry name" value="MoxR"/>
</dbReference>
<dbReference type="InterPro" id="IPR001270">
    <property type="entry name" value="ClpA/B"/>
</dbReference>
<name>A0ABX0X819_9BACT</name>
<protein>
    <submittedName>
        <fullName evidence="2">MoxR-like ATPase</fullName>
        <ecNumber evidence="2">3.6.3.-</ecNumber>
    </submittedName>
</protein>
<dbReference type="EMBL" id="JAATJH010000001">
    <property type="protein sequence ID" value="NJC25373.1"/>
    <property type="molecule type" value="Genomic_DNA"/>
</dbReference>
<sequence>MIEQAPAIETQTNIRQRTENLLSSLTAGLYERDKAMGLSLLTAVAGESIFLLGPPGVGKSLIARRLKYAFRDGVSFEYLMSKFSTPDEVFGPISIKKLKDEDKYERLTERYLPGANIVFLDEIWKAGPAIQNALLTILNEKIYRNGDEDVKVGIRGIITASNELPPRNANLAPIWDRFLVRLELGKIRKYENFVKMVVDTKDVYEDDIANLTKLTEAELDDWSRQIDEIEVPAEVLNTLQLLLFKIEQYNQQPNNAPNQIKIYDRRWKKIVRLLRTSAFLHQRPRTNLMDCFLMEHCLWNNPEQREVIREMIVEAVRKHGYSVAVNLQSLKKEVAEFENDVHEETRIKHVVEEKQLVPVSESYYQLEKDLSQFRGVLVSIDQFRSLDDEELKSVNFYDEEQNLVNRIRGRKGPRENTIEVNFNGTNHVFRLKTALVERTEVIRKKPHRVLEKFWDQRYEQLTEYISQQRNSITEHGPEELTEIGHHLFVDEAYAEVVTANLQEVTEALAGLALRLEKLHFEYAER</sequence>
<dbReference type="InterPro" id="IPR050513">
    <property type="entry name" value="RavA_ATPases"/>
</dbReference>
<dbReference type="EC" id="3.6.3.-" evidence="2"/>
<dbReference type="PANTHER" id="PTHR32204:SF0">
    <property type="entry name" value="ATPASE RAVA"/>
    <property type="match status" value="1"/>
</dbReference>
<dbReference type="GO" id="GO:0016787">
    <property type="term" value="F:hydrolase activity"/>
    <property type="evidence" value="ECO:0007669"/>
    <property type="project" value="UniProtKB-KW"/>
</dbReference>
<proteinExistence type="predicted"/>
<accession>A0ABX0X819</accession>
<dbReference type="InterPro" id="IPR027417">
    <property type="entry name" value="P-loop_NTPase"/>
</dbReference>